<feature type="domain" description="Endonuclease/exonuclease/phosphatase" evidence="1">
    <location>
        <begin position="10"/>
        <end position="97"/>
    </location>
</feature>
<gene>
    <name evidence="2" type="ORF">LSINAPIS_LOCUS10709</name>
</gene>
<organism evidence="2 3">
    <name type="scientific">Leptidea sinapis</name>
    <dbReference type="NCBI Taxonomy" id="189913"/>
    <lineage>
        <taxon>Eukaryota</taxon>
        <taxon>Metazoa</taxon>
        <taxon>Ecdysozoa</taxon>
        <taxon>Arthropoda</taxon>
        <taxon>Hexapoda</taxon>
        <taxon>Insecta</taxon>
        <taxon>Pterygota</taxon>
        <taxon>Neoptera</taxon>
        <taxon>Endopterygota</taxon>
        <taxon>Lepidoptera</taxon>
        <taxon>Glossata</taxon>
        <taxon>Ditrysia</taxon>
        <taxon>Papilionoidea</taxon>
        <taxon>Pieridae</taxon>
        <taxon>Dismorphiinae</taxon>
        <taxon>Leptidea</taxon>
    </lineage>
</organism>
<name>A0A5E4QSQ0_9NEOP</name>
<protein>
    <recommendedName>
        <fullName evidence="1">Endonuclease/exonuclease/phosphatase domain-containing protein</fullName>
    </recommendedName>
</protein>
<dbReference type="Proteomes" id="UP000324832">
    <property type="component" value="Unassembled WGS sequence"/>
</dbReference>
<sequence>MPPDKNLATNLMKFIAALSNYLVNNQNDNVLLCGDFNLPHMKWSQQEVSQLKKGSIGLQNAAIEFLDVYSIAGLEQYNFLANTAHNTLDVIFCNLQIDILRAKHGKLGKGGGAFREREEE</sequence>
<dbReference type="SUPFAM" id="SSF56219">
    <property type="entry name" value="DNase I-like"/>
    <property type="match status" value="1"/>
</dbReference>
<dbReference type="Gene3D" id="3.60.10.10">
    <property type="entry name" value="Endonuclease/exonuclease/phosphatase"/>
    <property type="match status" value="1"/>
</dbReference>
<proteinExistence type="predicted"/>
<evidence type="ECO:0000259" key="1">
    <source>
        <dbReference type="Pfam" id="PF14529"/>
    </source>
</evidence>
<evidence type="ECO:0000313" key="3">
    <source>
        <dbReference type="Proteomes" id="UP000324832"/>
    </source>
</evidence>
<dbReference type="AlphaFoldDB" id="A0A5E4QSQ0"/>
<keyword evidence="3" id="KW-1185">Reference proteome</keyword>
<evidence type="ECO:0000313" key="2">
    <source>
        <dbReference type="EMBL" id="VVC99957.1"/>
    </source>
</evidence>
<dbReference type="EMBL" id="FZQP02004444">
    <property type="protein sequence ID" value="VVC99957.1"/>
    <property type="molecule type" value="Genomic_DNA"/>
</dbReference>
<reference evidence="2 3" key="1">
    <citation type="submission" date="2017-07" db="EMBL/GenBank/DDBJ databases">
        <authorList>
            <person name="Talla V."/>
            <person name="Backstrom N."/>
        </authorList>
    </citation>
    <scope>NUCLEOTIDE SEQUENCE [LARGE SCALE GENOMIC DNA]</scope>
</reference>
<accession>A0A5E4QSQ0</accession>
<dbReference type="GO" id="GO:0003824">
    <property type="term" value="F:catalytic activity"/>
    <property type="evidence" value="ECO:0007669"/>
    <property type="project" value="InterPro"/>
</dbReference>
<dbReference type="InterPro" id="IPR036691">
    <property type="entry name" value="Endo/exonu/phosph_ase_sf"/>
</dbReference>
<dbReference type="InterPro" id="IPR005135">
    <property type="entry name" value="Endo/exonuclease/phosphatase"/>
</dbReference>
<dbReference type="Pfam" id="PF14529">
    <property type="entry name" value="Exo_endo_phos_2"/>
    <property type="match status" value="1"/>
</dbReference>